<dbReference type="EMBL" id="LUHQ01000003">
    <property type="protein sequence ID" value="OAP05447.1"/>
    <property type="molecule type" value="Genomic_DNA"/>
</dbReference>
<dbReference type="AlphaFoldDB" id="A0A178VG71"/>
<organism evidence="1 2">
    <name type="scientific">Arabidopsis thaliana</name>
    <name type="common">Mouse-ear cress</name>
    <dbReference type="NCBI Taxonomy" id="3702"/>
    <lineage>
        <taxon>Eukaryota</taxon>
        <taxon>Viridiplantae</taxon>
        <taxon>Streptophyta</taxon>
        <taxon>Embryophyta</taxon>
        <taxon>Tracheophyta</taxon>
        <taxon>Spermatophyta</taxon>
        <taxon>Magnoliopsida</taxon>
        <taxon>eudicotyledons</taxon>
        <taxon>Gunneridae</taxon>
        <taxon>Pentapetalae</taxon>
        <taxon>rosids</taxon>
        <taxon>malvids</taxon>
        <taxon>Brassicales</taxon>
        <taxon>Brassicaceae</taxon>
        <taxon>Camelineae</taxon>
        <taxon>Arabidopsis</taxon>
    </lineage>
</organism>
<accession>A0A178VG71</accession>
<evidence type="ECO:0000313" key="2">
    <source>
        <dbReference type="Proteomes" id="UP000078284"/>
    </source>
</evidence>
<comment type="caution">
    <text evidence="1">The sequence shown here is derived from an EMBL/GenBank/DDBJ whole genome shotgun (WGS) entry which is preliminary data.</text>
</comment>
<sequence>MEEQNRGCPIVVWWDLGSGGLPSGYDALGVLETIKSAMNGLGFCGSLNVEALTVKGYEVKHDGNRYEICNRIENWKKSHGPQGVIVVISCDIAYGSQFDYAIHVDSHHSQNEMIKRLIGRQYHQSPEKNFISPLPLHTPGSLKSVAWGFMELEMFVVH</sequence>
<name>A0A178VG71_ARATH</name>
<evidence type="ECO:0000313" key="1">
    <source>
        <dbReference type="EMBL" id="OAP05447.1"/>
    </source>
</evidence>
<gene>
    <name evidence="1" type="ordered locus">AXX17_At3g43450</name>
</gene>
<dbReference type="Proteomes" id="UP000078284">
    <property type="component" value="Chromosome 3"/>
</dbReference>
<reference evidence="2" key="1">
    <citation type="journal article" date="2016" name="Proc. Natl. Acad. Sci. U.S.A.">
        <title>Chromosome-level assembly of Arabidopsis thaliana Ler reveals the extent of translocation and inversion polymorphisms.</title>
        <authorList>
            <person name="Zapata L."/>
            <person name="Ding J."/>
            <person name="Willing E.M."/>
            <person name="Hartwig B."/>
            <person name="Bezdan D."/>
            <person name="Jiao W.B."/>
            <person name="Patel V."/>
            <person name="Velikkakam James G."/>
            <person name="Koornneef M."/>
            <person name="Ossowski S."/>
            <person name="Schneeberger K."/>
        </authorList>
    </citation>
    <scope>NUCLEOTIDE SEQUENCE [LARGE SCALE GENOMIC DNA]</scope>
    <source>
        <strain evidence="2">cv. Landsberg erecta</strain>
    </source>
</reference>
<proteinExistence type="predicted"/>
<protein>
    <submittedName>
        <fullName evidence="1">Uncharacterized protein</fullName>
    </submittedName>
</protein>